<name>A0ABU2RP36_9ACTN</name>
<dbReference type="InterPro" id="IPR050177">
    <property type="entry name" value="Lipid_A_modif_metabolic_enz"/>
</dbReference>
<dbReference type="EMBL" id="JAVREX010000011">
    <property type="protein sequence ID" value="MDT0430606.1"/>
    <property type="molecule type" value="Genomic_DNA"/>
</dbReference>
<evidence type="ECO:0000259" key="1">
    <source>
        <dbReference type="Pfam" id="PF01370"/>
    </source>
</evidence>
<dbReference type="InterPro" id="IPR036291">
    <property type="entry name" value="NAD(P)-bd_dom_sf"/>
</dbReference>
<evidence type="ECO:0000313" key="2">
    <source>
        <dbReference type="EMBL" id="MDT0430606.1"/>
    </source>
</evidence>
<accession>A0ABU2RP36</accession>
<organism evidence="2 3">
    <name type="scientific">Streptomyces salyersiae</name>
    <dbReference type="NCBI Taxonomy" id="3075530"/>
    <lineage>
        <taxon>Bacteria</taxon>
        <taxon>Bacillati</taxon>
        <taxon>Actinomycetota</taxon>
        <taxon>Actinomycetes</taxon>
        <taxon>Kitasatosporales</taxon>
        <taxon>Streptomycetaceae</taxon>
        <taxon>Streptomyces</taxon>
    </lineage>
</organism>
<protein>
    <submittedName>
        <fullName evidence="2">NAD(P)-dependent oxidoreductase</fullName>
    </submittedName>
</protein>
<dbReference type="InterPro" id="IPR001509">
    <property type="entry name" value="Epimerase_deHydtase"/>
</dbReference>
<dbReference type="Gene3D" id="3.40.50.720">
    <property type="entry name" value="NAD(P)-binding Rossmann-like Domain"/>
    <property type="match status" value="1"/>
</dbReference>
<dbReference type="Proteomes" id="UP001183777">
    <property type="component" value="Unassembled WGS sequence"/>
</dbReference>
<evidence type="ECO:0000313" key="3">
    <source>
        <dbReference type="Proteomes" id="UP001183777"/>
    </source>
</evidence>
<dbReference type="SUPFAM" id="SSF51735">
    <property type="entry name" value="NAD(P)-binding Rossmann-fold domains"/>
    <property type="match status" value="1"/>
</dbReference>
<reference evidence="3" key="1">
    <citation type="submission" date="2023-07" db="EMBL/GenBank/DDBJ databases">
        <title>30 novel species of actinomycetes from the DSMZ collection.</title>
        <authorList>
            <person name="Nouioui I."/>
        </authorList>
    </citation>
    <scope>NUCLEOTIDE SEQUENCE [LARGE SCALE GENOMIC DNA]</scope>
    <source>
        <strain evidence="3">DSM 41770</strain>
    </source>
</reference>
<dbReference type="Pfam" id="PF01370">
    <property type="entry name" value="Epimerase"/>
    <property type="match status" value="1"/>
</dbReference>
<sequence length="334" mass="35270">MNAPTPPAPSSRSGGADVLVAGGTGFIGGAIVRALLDRTGATAPRIGVLCRRPPPPGSRAARVRYVRGDLADPRTLDGTCAGVTTVVHAASYVGGDARTCRRVNHLGSLALLDEARRAGVRRLLYVSTASVYGPGPHRGLTEDEAEPAPRSAASASRLRAEHAVRRAGGVVLRPHLVYGPGDRWFVPALALLARRVPTWPRGPSALGSVVHVDDLARAVSALAVPDGPSGTDGVYHVAHPRPEPMREVVATVCRELGTPPPDGAVPVEEFRSLTARALPGLSAHQVDLIVQDHWYDTSRVWRDAAVTPGAGFRERFTDCSGWYRDHLSGLPARG</sequence>
<dbReference type="PANTHER" id="PTHR43245">
    <property type="entry name" value="BIFUNCTIONAL POLYMYXIN RESISTANCE PROTEIN ARNA"/>
    <property type="match status" value="1"/>
</dbReference>
<gene>
    <name evidence="2" type="ORF">RM649_23520</name>
</gene>
<dbReference type="RefSeq" id="WP_311659566.1">
    <property type="nucleotide sequence ID" value="NZ_JAVREX010000011.1"/>
</dbReference>
<feature type="domain" description="NAD-dependent epimerase/dehydratase" evidence="1">
    <location>
        <begin position="18"/>
        <end position="223"/>
    </location>
</feature>
<keyword evidence="3" id="KW-1185">Reference proteome</keyword>
<comment type="caution">
    <text evidence="2">The sequence shown here is derived from an EMBL/GenBank/DDBJ whole genome shotgun (WGS) entry which is preliminary data.</text>
</comment>
<proteinExistence type="predicted"/>